<gene>
    <name evidence="9" type="ORF">Back2_18640</name>
</gene>
<proteinExistence type="inferred from homology"/>
<evidence type="ECO:0000313" key="10">
    <source>
        <dbReference type="Proteomes" id="UP000271573"/>
    </source>
</evidence>
<dbReference type="RefSeq" id="WP_125568834.1">
    <property type="nucleotide sequence ID" value="NZ_AP019307.1"/>
</dbReference>
<feature type="transmembrane region" description="Helical" evidence="7">
    <location>
        <begin position="142"/>
        <end position="164"/>
    </location>
</feature>
<dbReference type="KEGG" id="nbe:Back2_18640"/>
<dbReference type="EMBL" id="AP019307">
    <property type="protein sequence ID" value="BBH17577.1"/>
    <property type="molecule type" value="Genomic_DNA"/>
</dbReference>
<dbReference type="GO" id="GO:0005886">
    <property type="term" value="C:plasma membrane"/>
    <property type="evidence" value="ECO:0007669"/>
    <property type="project" value="UniProtKB-SubCell"/>
</dbReference>
<dbReference type="Pfam" id="PF09335">
    <property type="entry name" value="VTT_dom"/>
    <property type="match status" value="1"/>
</dbReference>
<dbReference type="PANTHER" id="PTHR30353">
    <property type="entry name" value="INNER MEMBRANE PROTEIN DEDA-RELATED"/>
    <property type="match status" value="1"/>
</dbReference>
<accession>A0A3G9IF49</accession>
<sequence>MTHLLERLLNVPDWVVLTVVFLLPAAEAAILLGMFIPGEIALILGGVAASVGHVSVLWVLVCGVLGAIIGDSIGYFVGERWGIQLLHSTLGRKVPIEKLDAARAFIARRGGRAVFIGRFTAALRALVPGLAGMSGVPYRVFLPWNIAGGAVWACGSVGLGYAAGTSWELAAHYASIFGATVLGLVAVAVALTWWRHKRSLG</sequence>
<dbReference type="AlphaFoldDB" id="A0A3G9IF49"/>
<dbReference type="Proteomes" id="UP000271573">
    <property type="component" value="Chromosome"/>
</dbReference>
<comment type="similarity">
    <text evidence="2 7">Belongs to the DedA family.</text>
</comment>
<evidence type="ECO:0000256" key="6">
    <source>
        <dbReference type="ARBA" id="ARBA00023136"/>
    </source>
</evidence>
<evidence type="ECO:0000259" key="8">
    <source>
        <dbReference type="Pfam" id="PF09335"/>
    </source>
</evidence>
<keyword evidence="5 7" id="KW-1133">Transmembrane helix</keyword>
<evidence type="ECO:0000256" key="7">
    <source>
        <dbReference type="RuleBase" id="RU367016"/>
    </source>
</evidence>
<evidence type="ECO:0000256" key="2">
    <source>
        <dbReference type="ARBA" id="ARBA00010792"/>
    </source>
</evidence>
<dbReference type="InterPro" id="IPR032818">
    <property type="entry name" value="DedA-like"/>
</dbReference>
<feature type="domain" description="VTT" evidence="8">
    <location>
        <begin position="36"/>
        <end position="161"/>
    </location>
</feature>
<comment type="subcellular location">
    <subcellularLocation>
        <location evidence="1 7">Cell membrane</location>
        <topology evidence="1 7">Multi-pass membrane protein</topology>
    </subcellularLocation>
</comment>
<dbReference type="OrthoDB" id="9813426at2"/>
<keyword evidence="10" id="KW-1185">Reference proteome</keyword>
<name>A0A3G9IF49_9ACTN</name>
<keyword evidence="4 7" id="KW-0812">Transmembrane</keyword>
<organism evidence="9 10">
    <name type="scientific">Nocardioides baekrokdamisoli</name>
    <dbReference type="NCBI Taxonomy" id="1804624"/>
    <lineage>
        <taxon>Bacteria</taxon>
        <taxon>Bacillati</taxon>
        <taxon>Actinomycetota</taxon>
        <taxon>Actinomycetes</taxon>
        <taxon>Propionibacteriales</taxon>
        <taxon>Nocardioidaceae</taxon>
        <taxon>Nocardioides</taxon>
    </lineage>
</organism>
<evidence type="ECO:0000256" key="4">
    <source>
        <dbReference type="ARBA" id="ARBA00022692"/>
    </source>
</evidence>
<dbReference type="PANTHER" id="PTHR30353:SF15">
    <property type="entry name" value="INNER MEMBRANE PROTEIN YABI"/>
    <property type="match status" value="1"/>
</dbReference>
<evidence type="ECO:0000256" key="1">
    <source>
        <dbReference type="ARBA" id="ARBA00004651"/>
    </source>
</evidence>
<protein>
    <submittedName>
        <fullName evidence="9">Putative membrane protein</fullName>
    </submittedName>
</protein>
<reference evidence="9 10" key="1">
    <citation type="submission" date="2018-11" db="EMBL/GenBank/DDBJ databases">
        <title>Complete genome sequence of Nocardioides baekrokdamisoli strain KCTC 39748.</title>
        <authorList>
            <person name="Kang S.W."/>
            <person name="Lee K.C."/>
            <person name="Kim K.K."/>
            <person name="Kim J.S."/>
            <person name="Kim D.S."/>
            <person name="Ko S.H."/>
            <person name="Yang S.H."/>
            <person name="Shin Y.K."/>
            <person name="Lee J.S."/>
        </authorList>
    </citation>
    <scope>NUCLEOTIDE SEQUENCE [LARGE SCALE GENOMIC DNA]</scope>
    <source>
        <strain evidence="9 10">KCTC 39748</strain>
    </source>
</reference>
<evidence type="ECO:0000313" key="9">
    <source>
        <dbReference type="EMBL" id="BBH17577.1"/>
    </source>
</evidence>
<evidence type="ECO:0000256" key="5">
    <source>
        <dbReference type="ARBA" id="ARBA00022989"/>
    </source>
</evidence>
<keyword evidence="6 7" id="KW-0472">Membrane</keyword>
<keyword evidence="3 7" id="KW-1003">Cell membrane</keyword>
<evidence type="ECO:0000256" key="3">
    <source>
        <dbReference type="ARBA" id="ARBA00022475"/>
    </source>
</evidence>
<feature type="transmembrane region" description="Helical" evidence="7">
    <location>
        <begin position="14"/>
        <end position="36"/>
    </location>
</feature>
<feature type="transmembrane region" description="Helical" evidence="7">
    <location>
        <begin position="56"/>
        <end position="77"/>
    </location>
</feature>
<feature type="transmembrane region" description="Helical" evidence="7">
    <location>
        <begin position="170"/>
        <end position="194"/>
    </location>
</feature>
<dbReference type="InterPro" id="IPR032816">
    <property type="entry name" value="VTT_dom"/>
</dbReference>